<dbReference type="PANTHER" id="PTHR43609:SF1">
    <property type="entry name" value="ACETYL-COA HYDROLASE"/>
    <property type="match status" value="1"/>
</dbReference>
<dbReference type="GO" id="GO:0008775">
    <property type="term" value="F:acetate CoA-transferase activity"/>
    <property type="evidence" value="ECO:0007669"/>
    <property type="project" value="InterPro"/>
</dbReference>
<dbReference type="InterPro" id="IPR037171">
    <property type="entry name" value="NagB/RpiA_transferase-like"/>
</dbReference>
<dbReference type="Gene3D" id="3.30.750.70">
    <property type="entry name" value="4-hydroxybutyrate coenzyme like domains"/>
    <property type="match status" value="1"/>
</dbReference>
<evidence type="ECO:0000256" key="1">
    <source>
        <dbReference type="ARBA" id="ARBA00009632"/>
    </source>
</evidence>
<dbReference type="Pfam" id="PF13336">
    <property type="entry name" value="AcetylCoA_hyd_C"/>
    <property type="match status" value="1"/>
</dbReference>
<dbReference type="OrthoDB" id="9801795at2"/>
<evidence type="ECO:0000259" key="2">
    <source>
        <dbReference type="Pfam" id="PF13336"/>
    </source>
</evidence>
<reference evidence="3 4" key="1">
    <citation type="submission" date="2018-08" db="EMBL/GenBank/DDBJ databases">
        <title>The draft genome of Acinetobacter sichuanensis strain WCHAc060041.</title>
        <authorList>
            <person name="Qin J."/>
            <person name="Feng Y."/>
            <person name="Zong Z."/>
        </authorList>
    </citation>
    <scope>NUCLEOTIDE SEQUENCE [LARGE SCALE GENOMIC DNA]</scope>
    <source>
        <strain evidence="3 4">WCHAc060041</strain>
    </source>
</reference>
<dbReference type="SUPFAM" id="SSF100950">
    <property type="entry name" value="NagB/RpiA/CoA transferase-like"/>
    <property type="match status" value="1"/>
</dbReference>
<comment type="caution">
    <text evidence="3">The sequence shown here is derived from an EMBL/GenBank/DDBJ whole genome shotgun (WGS) entry which is preliminary data.</text>
</comment>
<dbReference type="InterPro" id="IPR046433">
    <property type="entry name" value="ActCoA_hydro"/>
</dbReference>
<dbReference type="EMBL" id="PYIX02000055">
    <property type="protein sequence ID" value="RFC81808.1"/>
    <property type="molecule type" value="Genomic_DNA"/>
</dbReference>
<name>A0A371YJZ2_9GAMM</name>
<protein>
    <recommendedName>
        <fullName evidence="2">Acetyl-CoA hydrolase/transferase C-terminal domain-containing protein</fullName>
    </recommendedName>
</protein>
<dbReference type="GO" id="GO:0006083">
    <property type="term" value="P:acetate metabolic process"/>
    <property type="evidence" value="ECO:0007669"/>
    <property type="project" value="InterPro"/>
</dbReference>
<sequence length="244" mass="26764">MICHINNGKSDHNLPKNLGPLQSGVGSICNAVFTSLAHSNFENLEMYSEILQDCVFKLIDSGKMTFASACGMTLSDQYGATVLQNFEKYKDKVIFRPQDVSNHPELIRCLGVIAINTAIEFDIYGNVNSSHVMGSKIMNGIGGSADYSRNAHLTIFVSKSVAKNGDISSVVPMVSHVDHTEHDVDILVTEQGLTDLRSLSPRERAVEIIQNSVHPEYRTQLMDYFIRAGKNGGHTPHLIGEALS</sequence>
<dbReference type="InterPro" id="IPR026888">
    <property type="entry name" value="AcetylCoA_hyd_C"/>
</dbReference>
<organism evidence="3 4">
    <name type="scientific">Acinetobacter sichuanensis</name>
    <dbReference type="NCBI Taxonomy" id="2136183"/>
    <lineage>
        <taxon>Bacteria</taxon>
        <taxon>Pseudomonadati</taxon>
        <taxon>Pseudomonadota</taxon>
        <taxon>Gammaproteobacteria</taxon>
        <taxon>Moraxellales</taxon>
        <taxon>Moraxellaceae</taxon>
        <taxon>Acinetobacter</taxon>
    </lineage>
</organism>
<dbReference type="Proteomes" id="UP000240957">
    <property type="component" value="Unassembled WGS sequence"/>
</dbReference>
<proteinExistence type="inferred from homology"/>
<evidence type="ECO:0000313" key="4">
    <source>
        <dbReference type="Proteomes" id="UP000240957"/>
    </source>
</evidence>
<evidence type="ECO:0000313" key="3">
    <source>
        <dbReference type="EMBL" id="RFC81808.1"/>
    </source>
</evidence>
<comment type="similarity">
    <text evidence="1">Belongs to the acetyl-CoA hydrolase/transferase family.</text>
</comment>
<dbReference type="AlphaFoldDB" id="A0A371YJZ2"/>
<dbReference type="GO" id="GO:0003986">
    <property type="term" value="F:acetyl-CoA hydrolase activity"/>
    <property type="evidence" value="ECO:0007669"/>
    <property type="project" value="TreeGrafter"/>
</dbReference>
<dbReference type="InterPro" id="IPR038460">
    <property type="entry name" value="AcetylCoA_hyd_C_sf"/>
</dbReference>
<feature type="domain" description="Acetyl-CoA hydrolase/transferase C-terminal" evidence="2">
    <location>
        <begin position="83"/>
        <end position="224"/>
    </location>
</feature>
<dbReference type="FunFam" id="3.40.1080.20:FF:000001">
    <property type="entry name" value="Acetyl-CoA hydrolase Ach1"/>
    <property type="match status" value="1"/>
</dbReference>
<accession>A0A371YJZ2</accession>
<dbReference type="Gene3D" id="3.40.1080.20">
    <property type="entry name" value="Acetyl-CoA hydrolase/transferase C-terminal domain"/>
    <property type="match status" value="1"/>
</dbReference>
<dbReference type="PANTHER" id="PTHR43609">
    <property type="entry name" value="ACETYL-COA HYDROLASE"/>
    <property type="match status" value="1"/>
</dbReference>
<gene>
    <name evidence="3" type="ORF">C9E89_019905</name>
</gene>